<dbReference type="AlphaFoldDB" id="A0AAU7CGG6"/>
<accession>A0AAU7CGG6</accession>
<organism evidence="3">
    <name type="scientific">Singulisphaera sp. Ch08</name>
    <dbReference type="NCBI Taxonomy" id="3120278"/>
    <lineage>
        <taxon>Bacteria</taxon>
        <taxon>Pseudomonadati</taxon>
        <taxon>Planctomycetota</taxon>
        <taxon>Planctomycetia</taxon>
        <taxon>Isosphaerales</taxon>
        <taxon>Isosphaeraceae</taxon>
        <taxon>Singulisphaera</taxon>
    </lineage>
</organism>
<feature type="signal peptide" evidence="2">
    <location>
        <begin position="1"/>
        <end position="33"/>
    </location>
</feature>
<feature type="region of interest" description="Disordered" evidence="1">
    <location>
        <begin position="197"/>
        <end position="231"/>
    </location>
</feature>
<evidence type="ECO:0000313" key="3">
    <source>
        <dbReference type="EMBL" id="XBH04315.1"/>
    </source>
</evidence>
<proteinExistence type="predicted"/>
<dbReference type="EMBL" id="CP155447">
    <property type="protein sequence ID" value="XBH04315.1"/>
    <property type="molecule type" value="Genomic_DNA"/>
</dbReference>
<evidence type="ECO:0000256" key="2">
    <source>
        <dbReference type="SAM" id="SignalP"/>
    </source>
</evidence>
<keyword evidence="2" id="KW-0732">Signal</keyword>
<feature type="chain" id="PRO_5044008776" evidence="2">
    <location>
        <begin position="34"/>
        <end position="231"/>
    </location>
</feature>
<reference evidence="3" key="1">
    <citation type="submission" date="2024-05" db="EMBL/GenBank/DDBJ databases">
        <title>Planctomycetes of the genus Singulisphaera possess chitinolytic capabilities.</title>
        <authorList>
            <person name="Ivanova A."/>
        </authorList>
    </citation>
    <scope>NUCLEOTIDE SEQUENCE</scope>
    <source>
        <strain evidence="3">Ch08T</strain>
    </source>
</reference>
<dbReference type="RefSeq" id="WP_406697067.1">
    <property type="nucleotide sequence ID" value="NZ_CP155447.1"/>
</dbReference>
<name>A0AAU7CGG6_9BACT</name>
<protein>
    <submittedName>
        <fullName evidence="3">Uncharacterized protein</fullName>
    </submittedName>
</protein>
<evidence type="ECO:0000256" key="1">
    <source>
        <dbReference type="SAM" id="MobiDB-lite"/>
    </source>
</evidence>
<sequence>MRPLKWIRAARVGAMARLAGMVALIMTSSVSFAEQFVLFDATFTFTKEDADTSKPSKSHYYVRGQAINPDRPRNWTSPVDYRNGTVHIRTEVIEKPAGGEPTTWSICYIPNRGQGNGYGCTGTVLYREKGVYEQDISMKSFWENDAIVWSEGIKQMDLVIKDGSGGKGHAHRRPDSEKFFPTKMRITLVQVSAGSTYDPSLVPNLPRGTGTDQGKPKAKATGTGRKTENER</sequence>
<gene>
    <name evidence="3" type="ORF">V5E97_39390</name>
</gene>